<organism evidence="2 3">
    <name type="scientific">Duganella phyllosphaerae</name>
    <dbReference type="NCBI Taxonomy" id="762836"/>
    <lineage>
        <taxon>Bacteria</taxon>
        <taxon>Pseudomonadati</taxon>
        <taxon>Pseudomonadota</taxon>
        <taxon>Betaproteobacteria</taxon>
        <taxon>Burkholderiales</taxon>
        <taxon>Oxalobacteraceae</taxon>
        <taxon>Telluria group</taxon>
        <taxon>Duganella</taxon>
    </lineage>
</organism>
<dbReference type="OrthoDB" id="2389872at2"/>
<protein>
    <recommendedName>
        <fullName evidence="1">Antitoxin FitA-like ribbon-helix-helix domain-containing protein</fullName>
    </recommendedName>
</protein>
<dbReference type="SUPFAM" id="SSF47598">
    <property type="entry name" value="Ribbon-helix-helix"/>
    <property type="match status" value="1"/>
</dbReference>
<dbReference type="AlphaFoldDB" id="A0A1E7WHE3"/>
<keyword evidence="3" id="KW-1185">Reference proteome</keyword>
<feature type="domain" description="Antitoxin FitA-like ribbon-helix-helix" evidence="1">
    <location>
        <begin position="5"/>
        <end position="41"/>
    </location>
</feature>
<dbReference type="InterPro" id="IPR053853">
    <property type="entry name" value="FitA-like_RHH"/>
</dbReference>
<evidence type="ECO:0000259" key="1">
    <source>
        <dbReference type="Pfam" id="PF22513"/>
    </source>
</evidence>
<dbReference type="GO" id="GO:0006355">
    <property type="term" value="P:regulation of DNA-templated transcription"/>
    <property type="evidence" value="ECO:0007669"/>
    <property type="project" value="InterPro"/>
</dbReference>
<dbReference type="Gene3D" id="1.10.1220.10">
    <property type="entry name" value="Met repressor-like"/>
    <property type="match status" value="1"/>
</dbReference>
<reference evidence="3" key="1">
    <citation type="journal article" date="2016" name="Front. Microbiol.">
        <title>Molecular Keys to the Janthinobacterium and Duganella spp. Interaction with the Plant Pathogen Fusarium graminearum.</title>
        <authorList>
            <person name="Haack F.S."/>
            <person name="Poehlein A."/>
            <person name="Kroger C."/>
            <person name="Voigt C.A."/>
            <person name="Piepenbring M."/>
            <person name="Bode H.B."/>
            <person name="Daniel R."/>
            <person name="Schafer W."/>
            <person name="Streit W.R."/>
        </authorList>
    </citation>
    <scope>NUCLEOTIDE SEQUENCE [LARGE SCALE GENOMIC DNA]</scope>
    <source>
        <strain evidence="3">T54</strain>
    </source>
</reference>
<dbReference type="InterPro" id="IPR013321">
    <property type="entry name" value="Arc_rbn_hlx_hlx"/>
</dbReference>
<proteinExistence type="predicted"/>
<dbReference type="InterPro" id="IPR010985">
    <property type="entry name" value="Ribbon_hlx_hlx"/>
</dbReference>
<gene>
    <name evidence="2" type="ORF">DUPY_33390</name>
</gene>
<dbReference type="RefSeq" id="WP_070249519.1">
    <property type="nucleotide sequence ID" value="NZ_LROM01000093.1"/>
</dbReference>
<dbReference type="Proteomes" id="UP000175989">
    <property type="component" value="Unassembled WGS sequence"/>
</dbReference>
<dbReference type="EMBL" id="LROM01000093">
    <property type="protein sequence ID" value="OEZ98066.1"/>
    <property type="molecule type" value="Genomic_DNA"/>
</dbReference>
<evidence type="ECO:0000313" key="3">
    <source>
        <dbReference type="Proteomes" id="UP000175989"/>
    </source>
</evidence>
<accession>A0A1E7WHE3</accession>
<name>A0A1E7WHE3_9BURK</name>
<sequence>MTTKLIIHDVDENIALGLKRRAAANGRSTEAEHREILKSALQRPRRRPFLEVLASMPDVGRDDDFEVRGA</sequence>
<evidence type="ECO:0000313" key="2">
    <source>
        <dbReference type="EMBL" id="OEZ98066.1"/>
    </source>
</evidence>
<dbReference type="Pfam" id="PF22513">
    <property type="entry name" value="FitA-like_RHH"/>
    <property type="match status" value="1"/>
</dbReference>
<comment type="caution">
    <text evidence="2">The sequence shown here is derived from an EMBL/GenBank/DDBJ whole genome shotgun (WGS) entry which is preliminary data.</text>
</comment>